<feature type="region of interest" description="Disordered" evidence="2">
    <location>
        <begin position="89"/>
        <end position="125"/>
    </location>
</feature>
<feature type="chain" id="PRO_5021981582" evidence="3">
    <location>
        <begin position="22"/>
        <end position="202"/>
    </location>
</feature>
<reference evidence="5 6" key="1">
    <citation type="submission" date="2019-02" db="EMBL/GenBank/DDBJ databases">
        <title>Deep-cultivation of Planctomycetes and their phenomic and genomic characterization uncovers novel biology.</title>
        <authorList>
            <person name="Wiegand S."/>
            <person name="Jogler M."/>
            <person name="Boedeker C."/>
            <person name="Pinto D."/>
            <person name="Vollmers J."/>
            <person name="Rivas-Marin E."/>
            <person name="Kohn T."/>
            <person name="Peeters S.H."/>
            <person name="Heuer A."/>
            <person name="Rast P."/>
            <person name="Oberbeckmann S."/>
            <person name="Bunk B."/>
            <person name="Jeske O."/>
            <person name="Meyerdierks A."/>
            <person name="Storesund J.E."/>
            <person name="Kallscheuer N."/>
            <person name="Luecker S."/>
            <person name="Lage O.M."/>
            <person name="Pohl T."/>
            <person name="Merkel B.J."/>
            <person name="Hornburger P."/>
            <person name="Mueller R.-W."/>
            <person name="Bruemmer F."/>
            <person name="Labrenz M."/>
            <person name="Spormann A.M."/>
            <person name="Op den Camp H."/>
            <person name="Overmann J."/>
            <person name="Amann R."/>
            <person name="Jetten M.S.M."/>
            <person name="Mascher T."/>
            <person name="Medema M.H."/>
            <person name="Devos D.P."/>
            <person name="Kaster A.-K."/>
            <person name="Ovreas L."/>
            <person name="Rohde M."/>
            <person name="Galperin M.Y."/>
            <person name="Jogler C."/>
        </authorList>
    </citation>
    <scope>NUCLEOTIDE SEQUENCE [LARGE SCALE GENOMIC DNA]</scope>
    <source>
        <strain evidence="5 6">Mal4</strain>
    </source>
</reference>
<dbReference type="GO" id="GO:0005507">
    <property type="term" value="F:copper ion binding"/>
    <property type="evidence" value="ECO:0007669"/>
    <property type="project" value="InterPro"/>
</dbReference>
<accession>A0A517ZAJ4</accession>
<evidence type="ECO:0000259" key="4">
    <source>
        <dbReference type="Pfam" id="PF00080"/>
    </source>
</evidence>
<sequence length="202" mass="21488" precursor="true">MKPTILATVAFAALCASTFYADVHADNHENVDVPKEAVAVLVPMRGEEVWGTIVLKQESEGVRVTGRVHNLKPGEHGFHIHEFGDIRDPSGKSAGGHFNPSGHKHGAPDDEERHAGDLGNITADSKGNAKVDKLAKGLKLHFVIGRSIVVHAKADDLESQPSGDAGPRVAIGVIGFAQVKDKDSDKSSDKPAEKPEEKTADN</sequence>
<dbReference type="PANTHER" id="PTHR10003">
    <property type="entry name" value="SUPEROXIDE DISMUTASE CU-ZN -RELATED"/>
    <property type="match status" value="1"/>
</dbReference>
<evidence type="ECO:0000256" key="3">
    <source>
        <dbReference type="SAM" id="SignalP"/>
    </source>
</evidence>
<dbReference type="InterPro" id="IPR036423">
    <property type="entry name" value="SOD-like_Cu/Zn_dom_sf"/>
</dbReference>
<evidence type="ECO:0000313" key="6">
    <source>
        <dbReference type="Proteomes" id="UP000320496"/>
    </source>
</evidence>
<dbReference type="OrthoDB" id="9792957at2"/>
<dbReference type="KEGG" id="mri:Mal4_38330"/>
<proteinExistence type="inferred from homology"/>
<dbReference type="SUPFAM" id="SSF49329">
    <property type="entry name" value="Cu,Zn superoxide dismutase-like"/>
    <property type="match status" value="1"/>
</dbReference>
<dbReference type="AlphaFoldDB" id="A0A517ZAJ4"/>
<feature type="compositionally biased region" description="Basic and acidic residues" evidence="2">
    <location>
        <begin position="106"/>
        <end position="116"/>
    </location>
</feature>
<evidence type="ECO:0000256" key="2">
    <source>
        <dbReference type="SAM" id="MobiDB-lite"/>
    </source>
</evidence>
<dbReference type="CDD" id="cd00305">
    <property type="entry name" value="Cu-Zn_Superoxide_Dismutase"/>
    <property type="match status" value="1"/>
</dbReference>
<keyword evidence="6" id="KW-1185">Reference proteome</keyword>
<feature type="signal peptide" evidence="3">
    <location>
        <begin position="1"/>
        <end position="21"/>
    </location>
</feature>
<dbReference type="GO" id="GO:0004784">
    <property type="term" value="F:superoxide dismutase activity"/>
    <property type="evidence" value="ECO:0007669"/>
    <property type="project" value="UniProtKB-EC"/>
</dbReference>
<dbReference type="EMBL" id="CP036275">
    <property type="protein sequence ID" value="QDU39488.1"/>
    <property type="molecule type" value="Genomic_DNA"/>
</dbReference>
<feature type="domain" description="Superoxide dismutase copper/zinc binding" evidence="4">
    <location>
        <begin position="50"/>
        <end position="174"/>
    </location>
</feature>
<dbReference type="Proteomes" id="UP000320496">
    <property type="component" value="Chromosome"/>
</dbReference>
<feature type="compositionally biased region" description="Basic and acidic residues" evidence="2">
    <location>
        <begin position="179"/>
        <end position="202"/>
    </location>
</feature>
<organism evidence="5 6">
    <name type="scientific">Maioricimonas rarisocia</name>
    <dbReference type="NCBI Taxonomy" id="2528026"/>
    <lineage>
        <taxon>Bacteria</taxon>
        <taxon>Pseudomonadati</taxon>
        <taxon>Planctomycetota</taxon>
        <taxon>Planctomycetia</taxon>
        <taxon>Planctomycetales</taxon>
        <taxon>Planctomycetaceae</taxon>
        <taxon>Maioricimonas</taxon>
    </lineage>
</organism>
<feature type="region of interest" description="Disordered" evidence="2">
    <location>
        <begin position="177"/>
        <end position="202"/>
    </location>
</feature>
<keyword evidence="5" id="KW-0560">Oxidoreductase</keyword>
<dbReference type="InterPro" id="IPR024134">
    <property type="entry name" value="SOD_Cu/Zn_/chaperone"/>
</dbReference>
<evidence type="ECO:0000256" key="1">
    <source>
        <dbReference type="ARBA" id="ARBA00010457"/>
    </source>
</evidence>
<gene>
    <name evidence="5" type="primary">sodC</name>
    <name evidence="5" type="ORF">Mal4_38330</name>
</gene>
<dbReference type="Pfam" id="PF00080">
    <property type="entry name" value="Sod_Cu"/>
    <property type="match status" value="1"/>
</dbReference>
<dbReference type="InterPro" id="IPR001424">
    <property type="entry name" value="SOD_Cu_Zn_dom"/>
</dbReference>
<comment type="similarity">
    <text evidence="1">Belongs to the Cu-Zn superoxide dismutase family.</text>
</comment>
<protein>
    <submittedName>
        <fullName evidence="5">Superoxide dismutase [Cu-Zn]</fullName>
        <ecNumber evidence="5">1.15.1.1</ecNumber>
    </submittedName>
</protein>
<dbReference type="RefSeq" id="WP_145370667.1">
    <property type="nucleotide sequence ID" value="NZ_CP036275.1"/>
</dbReference>
<dbReference type="EC" id="1.15.1.1" evidence="5"/>
<name>A0A517ZAJ4_9PLAN</name>
<keyword evidence="3" id="KW-0732">Signal</keyword>
<dbReference type="Gene3D" id="2.60.40.200">
    <property type="entry name" value="Superoxide dismutase, copper/zinc binding domain"/>
    <property type="match status" value="1"/>
</dbReference>
<evidence type="ECO:0000313" key="5">
    <source>
        <dbReference type="EMBL" id="QDU39488.1"/>
    </source>
</evidence>